<keyword evidence="2" id="KW-1185">Reference proteome</keyword>
<dbReference type="Proteomes" id="UP000027222">
    <property type="component" value="Unassembled WGS sequence"/>
</dbReference>
<protein>
    <submittedName>
        <fullName evidence="1">Uncharacterized protein</fullName>
    </submittedName>
</protein>
<dbReference type="OrthoDB" id="3115062at2759"/>
<reference evidence="2" key="1">
    <citation type="journal article" date="2014" name="Proc. Natl. Acad. Sci. U.S.A.">
        <title>Extensive sampling of basidiomycete genomes demonstrates inadequacy of the white-rot/brown-rot paradigm for wood decay fungi.</title>
        <authorList>
            <person name="Riley R."/>
            <person name="Salamov A.A."/>
            <person name="Brown D.W."/>
            <person name="Nagy L.G."/>
            <person name="Floudas D."/>
            <person name="Held B.W."/>
            <person name="Levasseur A."/>
            <person name="Lombard V."/>
            <person name="Morin E."/>
            <person name="Otillar R."/>
            <person name="Lindquist E.A."/>
            <person name="Sun H."/>
            <person name="LaButti K.M."/>
            <person name="Schmutz J."/>
            <person name="Jabbour D."/>
            <person name="Luo H."/>
            <person name="Baker S.E."/>
            <person name="Pisabarro A.G."/>
            <person name="Walton J.D."/>
            <person name="Blanchette R.A."/>
            <person name="Henrissat B."/>
            <person name="Martin F."/>
            <person name="Cullen D."/>
            <person name="Hibbett D.S."/>
            <person name="Grigoriev I.V."/>
        </authorList>
    </citation>
    <scope>NUCLEOTIDE SEQUENCE [LARGE SCALE GENOMIC DNA]</scope>
    <source>
        <strain evidence="2">CBS 339.88</strain>
    </source>
</reference>
<gene>
    <name evidence="1" type="ORF">GALMADRAFT_399671</name>
</gene>
<proteinExistence type="predicted"/>
<accession>A0A067U3N1</accession>
<sequence length="368" mass="43089">MFLISNAHLIQVIFEGSRGTAEEKPHFVVKYRPMLYLAEFLQSALHGGVFHVKYRQKFIRLSQQALAFLINPQEQLLSGVNVPPLQEPQHLLYFIRNFLSCRDISGVKFGEDPENSQNMQAFIEDMCAGDNWRKLTKPQDPFLVEELVILKWLYRQLDQDPTPPLVDRFRKRMIEMISQICEQHVLPNFTALYFSDDLHAEETWLASISFPPLDHSLQKQYPPSKHTIPPYNISRSILPSSQNSNGYYLWSNRVQMSVRITTAMEEWVHHPPFDRVKCYTHFLEYHLLSYAAFFHTCITDESPLYSLTNLHDWVSSKYFALWFSYAHPSKKILVGLWTIRYLLRGVETKWEPPEGFCSGVISFLEVCF</sequence>
<evidence type="ECO:0000313" key="2">
    <source>
        <dbReference type="Proteomes" id="UP000027222"/>
    </source>
</evidence>
<dbReference type="AlphaFoldDB" id="A0A067U3N1"/>
<name>A0A067U3N1_GALM3</name>
<dbReference type="EMBL" id="KL142367">
    <property type="protein sequence ID" value="KDR86038.1"/>
    <property type="molecule type" value="Genomic_DNA"/>
</dbReference>
<evidence type="ECO:0000313" key="1">
    <source>
        <dbReference type="EMBL" id="KDR86038.1"/>
    </source>
</evidence>
<dbReference type="HOGENOM" id="CLU_601347_0_0_1"/>
<organism evidence="1 2">
    <name type="scientific">Galerina marginata (strain CBS 339.88)</name>
    <dbReference type="NCBI Taxonomy" id="685588"/>
    <lineage>
        <taxon>Eukaryota</taxon>
        <taxon>Fungi</taxon>
        <taxon>Dikarya</taxon>
        <taxon>Basidiomycota</taxon>
        <taxon>Agaricomycotina</taxon>
        <taxon>Agaricomycetes</taxon>
        <taxon>Agaricomycetidae</taxon>
        <taxon>Agaricales</taxon>
        <taxon>Agaricineae</taxon>
        <taxon>Strophariaceae</taxon>
        <taxon>Galerina</taxon>
    </lineage>
</organism>